<reference evidence="1 2" key="1">
    <citation type="submission" date="2024-10" db="EMBL/GenBank/DDBJ databases">
        <title>The Natural Products Discovery Center: Release of the First 8490 Sequenced Strains for Exploring Actinobacteria Biosynthetic Diversity.</title>
        <authorList>
            <person name="Kalkreuter E."/>
            <person name="Kautsar S.A."/>
            <person name="Yang D."/>
            <person name="Bader C.D."/>
            <person name="Teijaro C.N."/>
            <person name="Fluegel L."/>
            <person name="Davis C.M."/>
            <person name="Simpson J.R."/>
            <person name="Lauterbach L."/>
            <person name="Steele A.D."/>
            <person name="Gui C."/>
            <person name="Meng S."/>
            <person name="Li G."/>
            <person name="Viehrig K."/>
            <person name="Ye F."/>
            <person name="Su P."/>
            <person name="Kiefer A.F."/>
            <person name="Nichols A."/>
            <person name="Cepeda A.J."/>
            <person name="Yan W."/>
            <person name="Fan B."/>
            <person name="Jiang Y."/>
            <person name="Adhikari A."/>
            <person name="Zheng C.-J."/>
            <person name="Schuster L."/>
            <person name="Cowan T.M."/>
            <person name="Smanski M.J."/>
            <person name="Chevrette M.G."/>
            <person name="De Carvalho L.P.S."/>
            <person name="Shen B."/>
        </authorList>
    </citation>
    <scope>NUCLEOTIDE SEQUENCE [LARGE SCALE GENOMIC DNA]</scope>
    <source>
        <strain evidence="1 2">NPDC004045</strain>
    </source>
</reference>
<protein>
    <recommendedName>
        <fullName evidence="3">ABC transporter substrate-binding protein</fullName>
    </recommendedName>
</protein>
<gene>
    <name evidence="1" type="ORF">ACFYTF_03905</name>
</gene>
<organism evidence="1 2">
    <name type="scientific">Nocardia thailandica</name>
    <dbReference type="NCBI Taxonomy" id="257275"/>
    <lineage>
        <taxon>Bacteria</taxon>
        <taxon>Bacillati</taxon>
        <taxon>Actinomycetota</taxon>
        <taxon>Actinomycetes</taxon>
        <taxon>Mycobacteriales</taxon>
        <taxon>Nocardiaceae</taxon>
        <taxon>Nocardia</taxon>
    </lineage>
</organism>
<name>A0ABW6PHT2_9NOCA</name>
<proteinExistence type="predicted"/>
<accession>A0ABW6PHT2</accession>
<evidence type="ECO:0000313" key="2">
    <source>
        <dbReference type="Proteomes" id="UP001601444"/>
    </source>
</evidence>
<dbReference type="RefSeq" id="WP_387698999.1">
    <property type="nucleotide sequence ID" value="NZ_JBIAMX010000002.1"/>
</dbReference>
<sequence length="942" mass="102283">MAEGNDVGKLLELLRALQIPDTRPRVLPTLLGRRTPLPRPIIGLVEVADDGPLLVEIYRWLGESGSRRATPRARIDLRARELAPEALTPDRDATGEELTAHCLPILQGLVEGFSTDDTAMGPIKFPRYRTADWLTRQRVTSDEAEAAVELRARLPRLLRSGSPTSRSDTAEGVAGDTFSRLVFGVLALWPVLRLWLWVSGRVPGMSKVTRWFMHQRYLAPELSDSFLGFATRLTATRRRDENTEQVAKLLVHAFLEDLRDAYRRRLWRPSSWRRTAYPVALLGGVAADSAGARVLHWINDIRNETGQFDPLVVLATLDHVPARPSVRELGDVGDLRTLRTLESLATRPYTGRQPDPLQRWLRNIEHLRTNRLPDAWLLPLRARLPASSAQDVRDPAFAELAGPPSPPLAARRWFVALCVVIPVALVAGAVLWSVPALRGAACAHLPWTSGVSVALRAGECVGYSDNTAQVFTDDNELAGMQREVFALNEQAEAARANNPRRPVVSLVYFAGLSYLDTNARYPHAQVQELAGLAVQQRLALRGGDDSEPLLRVVVANGGSDMRHAEWVVDELLAPLLAADTSILGVVGLDRSTTETRRAISALGDLGVPAVATTLSADGLDQASPLYFQAAPSNRVQARLVADYVQGARRTGPDGGTRAFDKVVVYHPADTAEDLYVDTLVKDLQRELTARGIPQDSHTWRAQPELHRIEAPCETPGFDRRTLLFYAGRNDDFPPFAKAVTRGCLSGATPVILGNDAVTRLITDPSARAAMPATVPVRYVTKAAPVLLGGADCVNGTGRIGDQPVPLAYEQLCAELSRLLTDLRAEPGLGGFAFAWASDRTGLAYDVAGLFLQAVRATRGVLQTTPNRTAVAMQLRESDFPGVTGTLGFTGGRVADGSTLAVLVTSALGQPGPQKCLLMLPRTTGDGCPAGTGSELEDWVPPN</sequence>
<dbReference type="InterPro" id="IPR028082">
    <property type="entry name" value="Peripla_BP_I"/>
</dbReference>
<keyword evidence="2" id="KW-1185">Reference proteome</keyword>
<dbReference type="Proteomes" id="UP001601444">
    <property type="component" value="Unassembled WGS sequence"/>
</dbReference>
<dbReference type="EMBL" id="JBIAMX010000002">
    <property type="protein sequence ID" value="MFF0541961.1"/>
    <property type="molecule type" value="Genomic_DNA"/>
</dbReference>
<evidence type="ECO:0000313" key="1">
    <source>
        <dbReference type="EMBL" id="MFF0541961.1"/>
    </source>
</evidence>
<dbReference type="SUPFAM" id="SSF53822">
    <property type="entry name" value="Periplasmic binding protein-like I"/>
    <property type="match status" value="1"/>
</dbReference>
<evidence type="ECO:0008006" key="3">
    <source>
        <dbReference type="Google" id="ProtNLM"/>
    </source>
</evidence>
<dbReference type="Gene3D" id="3.40.50.2300">
    <property type="match status" value="1"/>
</dbReference>
<comment type="caution">
    <text evidence="1">The sequence shown here is derived from an EMBL/GenBank/DDBJ whole genome shotgun (WGS) entry which is preliminary data.</text>
</comment>